<organism evidence="3 4">
    <name type="scientific">Littorina saxatilis</name>
    <dbReference type="NCBI Taxonomy" id="31220"/>
    <lineage>
        <taxon>Eukaryota</taxon>
        <taxon>Metazoa</taxon>
        <taxon>Spiralia</taxon>
        <taxon>Lophotrochozoa</taxon>
        <taxon>Mollusca</taxon>
        <taxon>Gastropoda</taxon>
        <taxon>Caenogastropoda</taxon>
        <taxon>Littorinimorpha</taxon>
        <taxon>Littorinoidea</taxon>
        <taxon>Littorinidae</taxon>
        <taxon>Littorina</taxon>
    </lineage>
</organism>
<accession>A0AAN9BTE9</accession>
<sequence>MASSECSGEYFTVGAQVKFVTANSAERRGEVVAFDYNTKMLLIKRPSLGQHGMFDLEFVNLDLVRKMECTEEPGLQTQPADTLPIVPSHKLSKRIKESLFERKQQLNLVGVDVPPEGQLLMNRISKTITEVRWDKDVIVVMNVVTITPPYTTAQCQLIGKDNQPAQPTHQNQNTLSHILKIVEKHQKDETVRQSQSPNDTRRSMSPSPATSSSSTSSAS</sequence>
<dbReference type="EMBL" id="JBAMIC010000003">
    <property type="protein sequence ID" value="KAK7111029.1"/>
    <property type="molecule type" value="Genomic_DNA"/>
</dbReference>
<dbReference type="AlphaFoldDB" id="A0AAN9BTE9"/>
<dbReference type="InterPro" id="IPR047574">
    <property type="entry name" value="AD"/>
</dbReference>
<evidence type="ECO:0000313" key="4">
    <source>
        <dbReference type="Proteomes" id="UP001374579"/>
    </source>
</evidence>
<dbReference type="InterPro" id="IPR048478">
    <property type="entry name" value="LSM12_LSM"/>
</dbReference>
<dbReference type="InterPro" id="IPR039683">
    <property type="entry name" value="Lsm12-like"/>
</dbReference>
<feature type="domain" description="AD" evidence="2">
    <location>
        <begin position="84"/>
        <end position="190"/>
    </location>
</feature>
<dbReference type="PANTHER" id="PTHR13542">
    <property type="entry name" value="LSM12 HOMOLOG"/>
    <property type="match status" value="1"/>
</dbReference>
<evidence type="ECO:0000256" key="1">
    <source>
        <dbReference type="SAM" id="MobiDB-lite"/>
    </source>
</evidence>
<dbReference type="PROSITE" id="PS52001">
    <property type="entry name" value="AD"/>
    <property type="match status" value="1"/>
</dbReference>
<feature type="compositionally biased region" description="Low complexity" evidence="1">
    <location>
        <begin position="205"/>
        <end position="219"/>
    </location>
</feature>
<dbReference type="Pfam" id="PF21166">
    <property type="entry name" value="LSM12_LSM"/>
    <property type="match status" value="1"/>
</dbReference>
<dbReference type="Proteomes" id="UP001374579">
    <property type="component" value="Unassembled WGS sequence"/>
</dbReference>
<protein>
    <recommendedName>
        <fullName evidence="2">AD domain-containing protein</fullName>
    </recommendedName>
</protein>
<reference evidence="3 4" key="1">
    <citation type="submission" date="2024-02" db="EMBL/GenBank/DDBJ databases">
        <title>Chromosome-scale genome assembly of the rough periwinkle Littorina saxatilis.</title>
        <authorList>
            <person name="De Jode A."/>
            <person name="Faria R."/>
            <person name="Formenti G."/>
            <person name="Sims Y."/>
            <person name="Smith T.P."/>
            <person name="Tracey A."/>
            <person name="Wood J.M.D."/>
            <person name="Zagrodzka Z.B."/>
            <person name="Johannesson K."/>
            <person name="Butlin R.K."/>
            <person name="Leder E.H."/>
        </authorList>
    </citation>
    <scope>NUCLEOTIDE SEQUENCE [LARGE SCALE GENOMIC DNA]</scope>
    <source>
        <strain evidence="3">Snail1</strain>
        <tissue evidence="3">Muscle</tissue>
    </source>
</reference>
<evidence type="ECO:0000313" key="3">
    <source>
        <dbReference type="EMBL" id="KAK7111029.1"/>
    </source>
</evidence>
<gene>
    <name evidence="3" type="ORF">V1264_014811</name>
</gene>
<dbReference type="Pfam" id="PF09793">
    <property type="entry name" value="AD"/>
    <property type="match status" value="1"/>
</dbReference>
<keyword evidence="4" id="KW-1185">Reference proteome</keyword>
<dbReference type="InterPro" id="IPR019181">
    <property type="entry name" value="LSM12_ABD"/>
</dbReference>
<name>A0AAN9BTE9_9CAEN</name>
<evidence type="ECO:0000259" key="2">
    <source>
        <dbReference type="PROSITE" id="PS52001"/>
    </source>
</evidence>
<feature type="region of interest" description="Disordered" evidence="1">
    <location>
        <begin position="184"/>
        <end position="219"/>
    </location>
</feature>
<proteinExistence type="predicted"/>
<dbReference type="SMART" id="SM00995">
    <property type="entry name" value="AD"/>
    <property type="match status" value="1"/>
</dbReference>
<comment type="caution">
    <text evidence="3">The sequence shown here is derived from an EMBL/GenBank/DDBJ whole genome shotgun (WGS) entry which is preliminary data.</text>
</comment>